<reference evidence="5 6" key="1">
    <citation type="journal article" date="2022" name="Nat. Ecol. Evol.">
        <title>A masculinizing supergene underlies an exaggerated male reproductive morph in a spider.</title>
        <authorList>
            <person name="Hendrickx F."/>
            <person name="De Corte Z."/>
            <person name="Sonet G."/>
            <person name="Van Belleghem S.M."/>
            <person name="Kostlbacher S."/>
            <person name="Vangestel C."/>
        </authorList>
    </citation>
    <scope>NUCLEOTIDE SEQUENCE [LARGE SCALE GENOMIC DNA]</scope>
    <source>
        <strain evidence="5">W744_W776</strain>
    </source>
</reference>
<proteinExistence type="predicted"/>
<dbReference type="InterPro" id="IPR008271">
    <property type="entry name" value="Ser/Thr_kinase_AS"/>
</dbReference>
<dbReference type="AlphaFoldDB" id="A0AAV6V3B9"/>
<dbReference type="Gene3D" id="3.30.200.20">
    <property type="entry name" value="Phosphorylase Kinase, domain 1"/>
    <property type="match status" value="1"/>
</dbReference>
<dbReference type="InterPro" id="IPR011009">
    <property type="entry name" value="Kinase-like_dom_sf"/>
</dbReference>
<evidence type="ECO:0000313" key="6">
    <source>
        <dbReference type="Proteomes" id="UP000827092"/>
    </source>
</evidence>
<comment type="caution">
    <text evidence="5">The sequence shown here is derived from an EMBL/GenBank/DDBJ whole genome shotgun (WGS) entry which is preliminary data.</text>
</comment>
<organism evidence="5 6">
    <name type="scientific">Oedothorax gibbosus</name>
    <dbReference type="NCBI Taxonomy" id="931172"/>
    <lineage>
        <taxon>Eukaryota</taxon>
        <taxon>Metazoa</taxon>
        <taxon>Ecdysozoa</taxon>
        <taxon>Arthropoda</taxon>
        <taxon>Chelicerata</taxon>
        <taxon>Arachnida</taxon>
        <taxon>Araneae</taxon>
        <taxon>Araneomorphae</taxon>
        <taxon>Entelegynae</taxon>
        <taxon>Araneoidea</taxon>
        <taxon>Linyphiidae</taxon>
        <taxon>Erigoninae</taxon>
        <taxon>Oedothorax</taxon>
    </lineage>
</organism>
<gene>
    <name evidence="5" type="ORF">JTE90_012596</name>
</gene>
<feature type="region of interest" description="Disordered" evidence="3">
    <location>
        <begin position="1"/>
        <end position="20"/>
    </location>
</feature>
<dbReference type="PROSITE" id="PS00108">
    <property type="entry name" value="PROTEIN_KINASE_ST"/>
    <property type="match status" value="1"/>
</dbReference>
<accession>A0AAV6V3B9</accession>
<protein>
    <recommendedName>
        <fullName evidence="4">Protein kinase domain-containing protein</fullName>
    </recommendedName>
</protein>
<evidence type="ECO:0000313" key="5">
    <source>
        <dbReference type="EMBL" id="KAG8190310.1"/>
    </source>
</evidence>
<dbReference type="EMBL" id="JAFNEN010000187">
    <property type="protein sequence ID" value="KAG8190310.1"/>
    <property type="molecule type" value="Genomic_DNA"/>
</dbReference>
<dbReference type="GO" id="GO:0005524">
    <property type="term" value="F:ATP binding"/>
    <property type="evidence" value="ECO:0007669"/>
    <property type="project" value="UniProtKB-KW"/>
</dbReference>
<evidence type="ECO:0000256" key="2">
    <source>
        <dbReference type="ARBA" id="ARBA00022840"/>
    </source>
</evidence>
<dbReference type="Proteomes" id="UP000827092">
    <property type="component" value="Unassembled WGS sequence"/>
</dbReference>
<dbReference type="PANTHER" id="PTHR24055">
    <property type="entry name" value="MITOGEN-ACTIVATED PROTEIN KINASE"/>
    <property type="match status" value="1"/>
</dbReference>
<sequence>MAPQGKIANSTEEDESIDTSDRSAVVNSVLNILETKEHFSNIKALEQGTFGDVHLMFDPQRLSSVAVKIVTSKAEQELEFWPSLEHENIVPLLEVMTLSSMKVSVFVMPVYESSLNEMVFRSQFRKRHDAFGMMKTWIYQSLCGLEYLHDNNLCHLDIKADNVLLCQESGAKICDFSFINTAKKSLTSYDVGLPYIYRPPEACLSANVSFDGKAFDAWSFGVMVAEIFTHFYLNNNLTKDDFFWLDDIYPTLYEILQDDTFACLMSKTLLHISEEQAARSLALNFIQAFLTVDCSKRMNIAEAKSHPFMKKKSTLRMEPDPIWKRKISVSMEEFNQKFIKGFEKCDQSPFEEKLFSGDEFYTQPISGNGASLVNSTLLTPDYTRC</sequence>
<keyword evidence="6" id="KW-1185">Reference proteome</keyword>
<evidence type="ECO:0000256" key="3">
    <source>
        <dbReference type="SAM" id="MobiDB-lite"/>
    </source>
</evidence>
<feature type="domain" description="Protein kinase" evidence="4">
    <location>
        <begin position="39"/>
        <end position="309"/>
    </location>
</feature>
<dbReference type="GO" id="GO:0004672">
    <property type="term" value="F:protein kinase activity"/>
    <property type="evidence" value="ECO:0007669"/>
    <property type="project" value="InterPro"/>
</dbReference>
<dbReference type="SMART" id="SM00220">
    <property type="entry name" value="S_TKc"/>
    <property type="match status" value="1"/>
</dbReference>
<evidence type="ECO:0000259" key="4">
    <source>
        <dbReference type="PROSITE" id="PS50011"/>
    </source>
</evidence>
<dbReference type="InterPro" id="IPR000719">
    <property type="entry name" value="Prot_kinase_dom"/>
</dbReference>
<keyword evidence="1" id="KW-0547">Nucleotide-binding</keyword>
<dbReference type="Gene3D" id="1.10.510.10">
    <property type="entry name" value="Transferase(Phosphotransferase) domain 1"/>
    <property type="match status" value="1"/>
</dbReference>
<dbReference type="SUPFAM" id="SSF56112">
    <property type="entry name" value="Protein kinase-like (PK-like)"/>
    <property type="match status" value="1"/>
</dbReference>
<dbReference type="InterPro" id="IPR050117">
    <property type="entry name" value="MAPK"/>
</dbReference>
<dbReference type="Pfam" id="PF00069">
    <property type="entry name" value="Pkinase"/>
    <property type="match status" value="1"/>
</dbReference>
<keyword evidence="2" id="KW-0067">ATP-binding</keyword>
<dbReference type="PROSITE" id="PS50011">
    <property type="entry name" value="PROTEIN_KINASE_DOM"/>
    <property type="match status" value="1"/>
</dbReference>
<name>A0AAV6V3B9_9ARAC</name>
<evidence type="ECO:0000256" key="1">
    <source>
        <dbReference type="ARBA" id="ARBA00022741"/>
    </source>
</evidence>